<evidence type="ECO:0000256" key="2">
    <source>
        <dbReference type="ARBA" id="ARBA00022771"/>
    </source>
</evidence>
<dbReference type="SMART" id="SM00692">
    <property type="entry name" value="DM3"/>
    <property type="match status" value="1"/>
</dbReference>
<protein>
    <submittedName>
        <fullName evidence="8">THAP domain-containing protein</fullName>
    </submittedName>
</protein>
<sequence length="264" mass="29217">MSSACRYRCAVVGCTGEAGDQKNFHHLPADPERRKAWLKLMGLPTCVPKHSKIVICGRHFTSDDYTRRPDVMQGLSVQYRNLLLRNAMPTLFLPICPPQYSQVQETTAAAASDGSDYKLPWASKCQCNCHPETSTKAVQTRTTGVWTQCTTSTQTYVTKVVNTCRCSCHCMMSTAAVQTTPFARCTSCSQTNESFLDAKTTQVDAGLQVCLDATICVTVGMQTDPKPPVVPPCRPVVKRPRGRPKGSRSRPVKGSRRRVVKRRK</sequence>
<evidence type="ECO:0000313" key="8">
    <source>
        <dbReference type="EMBL" id="JAP82743.1"/>
    </source>
</evidence>
<dbReference type="PROSITE" id="PS50950">
    <property type="entry name" value="ZF_THAP"/>
    <property type="match status" value="1"/>
</dbReference>
<feature type="region of interest" description="Disordered" evidence="6">
    <location>
        <begin position="227"/>
        <end position="264"/>
    </location>
</feature>
<keyword evidence="1" id="KW-0479">Metal-binding</keyword>
<name>A0A131YU39_RHIAP</name>
<proteinExistence type="predicted"/>
<dbReference type="Pfam" id="PF05485">
    <property type="entry name" value="THAP"/>
    <property type="match status" value="1"/>
</dbReference>
<dbReference type="InterPro" id="IPR038441">
    <property type="entry name" value="THAP_Znf_sf"/>
</dbReference>
<evidence type="ECO:0000256" key="1">
    <source>
        <dbReference type="ARBA" id="ARBA00022723"/>
    </source>
</evidence>
<feature type="domain" description="THAP-type" evidence="7">
    <location>
        <begin position="1"/>
        <end position="92"/>
    </location>
</feature>
<dbReference type="GO" id="GO:0008270">
    <property type="term" value="F:zinc ion binding"/>
    <property type="evidence" value="ECO:0007669"/>
    <property type="project" value="UniProtKB-KW"/>
</dbReference>
<feature type="compositionally biased region" description="Basic residues" evidence="6">
    <location>
        <begin position="236"/>
        <end position="264"/>
    </location>
</feature>
<keyword evidence="3" id="KW-0862">Zinc</keyword>
<dbReference type="GO" id="GO:0003677">
    <property type="term" value="F:DNA binding"/>
    <property type="evidence" value="ECO:0007669"/>
    <property type="project" value="UniProtKB-UniRule"/>
</dbReference>
<dbReference type="EMBL" id="GEDV01005814">
    <property type="protein sequence ID" value="JAP82743.1"/>
    <property type="molecule type" value="Transcribed_RNA"/>
</dbReference>
<keyword evidence="4 5" id="KW-0238">DNA-binding</keyword>
<evidence type="ECO:0000256" key="3">
    <source>
        <dbReference type="ARBA" id="ARBA00022833"/>
    </source>
</evidence>
<organism evidence="8">
    <name type="scientific">Rhipicephalus appendiculatus</name>
    <name type="common">Brown ear tick</name>
    <dbReference type="NCBI Taxonomy" id="34631"/>
    <lineage>
        <taxon>Eukaryota</taxon>
        <taxon>Metazoa</taxon>
        <taxon>Ecdysozoa</taxon>
        <taxon>Arthropoda</taxon>
        <taxon>Chelicerata</taxon>
        <taxon>Arachnida</taxon>
        <taxon>Acari</taxon>
        <taxon>Parasitiformes</taxon>
        <taxon>Ixodida</taxon>
        <taxon>Ixodoidea</taxon>
        <taxon>Ixodidae</taxon>
        <taxon>Rhipicephalinae</taxon>
        <taxon>Rhipicephalus</taxon>
        <taxon>Rhipicephalus</taxon>
    </lineage>
</organism>
<keyword evidence="2 5" id="KW-0863">Zinc-finger</keyword>
<dbReference type="AlphaFoldDB" id="A0A131YU39"/>
<evidence type="ECO:0000256" key="5">
    <source>
        <dbReference type="PROSITE-ProRule" id="PRU00309"/>
    </source>
</evidence>
<accession>A0A131YU39</accession>
<dbReference type="InterPro" id="IPR006612">
    <property type="entry name" value="THAP_Znf"/>
</dbReference>
<dbReference type="Gene3D" id="6.20.210.20">
    <property type="entry name" value="THAP domain"/>
    <property type="match status" value="1"/>
</dbReference>
<dbReference type="SUPFAM" id="SSF57716">
    <property type="entry name" value="Glucocorticoid receptor-like (DNA-binding domain)"/>
    <property type="match status" value="1"/>
</dbReference>
<evidence type="ECO:0000259" key="7">
    <source>
        <dbReference type="PROSITE" id="PS50950"/>
    </source>
</evidence>
<evidence type="ECO:0000256" key="6">
    <source>
        <dbReference type="SAM" id="MobiDB-lite"/>
    </source>
</evidence>
<dbReference type="SMART" id="SM00980">
    <property type="entry name" value="THAP"/>
    <property type="match status" value="1"/>
</dbReference>
<reference evidence="8" key="1">
    <citation type="journal article" date="2016" name="Ticks Tick Borne Dis.">
        <title>De novo assembly and annotation of the salivary gland transcriptome of Rhipicephalus appendiculatus male and female ticks during blood feeding.</title>
        <authorList>
            <person name="de Castro M.H."/>
            <person name="de Klerk D."/>
            <person name="Pienaar R."/>
            <person name="Latif A.A."/>
            <person name="Rees D.J."/>
            <person name="Mans B.J."/>
        </authorList>
    </citation>
    <scope>NUCLEOTIDE SEQUENCE</scope>
    <source>
        <tissue evidence="8">Salivary glands</tissue>
    </source>
</reference>
<evidence type="ECO:0000256" key="4">
    <source>
        <dbReference type="ARBA" id="ARBA00023125"/>
    </source>
</evidence>